<dbReference type="PANTHER" id="PTHR24320:SF236">
    <property type="entry name" value="SHORT-CHAIN DEHYDROGENASE-RELATED"/>
    <property type="match status" value="1"/>
</dbReference>
<dbReference type="AlphaFoldDB" id="A0A0C3CVV8"/>
<accession>A0A0C3CVV8</accession>
<evidence type="ECO:0000256" key="3">
    <source>
        <dbReference type="ARBA" id="ARBA00023002"/>
    </source>
</evidence>
<dbReference type="SUPFAM" id="SSF51735">
    <property type="entry name" value="NAD(P)-binding Rossmann-fold domains"/>
    <property type="match status" value="1"/>
</dbReference>
<dbReference type="InParanoid" id="A0A0C3CVV8"/>
<dbReference type="HOGENOM" id="CLU_010194_44_6_1"/>
<keyword evidence="3" id="KW-0560">Oxidoreductase</keyword>
<dbReference type="EMBL" id="KN832892">
    <property type="protein sequence ID" value="KIM93852.1"/>
    <property type="molecule type" value="Genomic_DNA"/>
</dbReference>
<dbReference type="STRING" id="913774.A0A0C3CVV8"/>
<evidence type="ECO:0000313" key="4">
    <source>
        <dbReference type="EMBL" id="KIM93852.1"/>
    </source>
</evidence>
<keyword evidence="2" id="KW-0521">NADP</keyword>
<dbReference type="GO" id="GO:0016491">
    <property type="term" value="F:oxidoreductase activity"/>
    <property type="evidence" value="ECO:0007669"/>
    <property type="project" value="UniProtKB-KW"/>
</dbReference>
<dbReference type="Proteomes" id="UP000054321">
    <property type="component" value="Unassembled WGS sequence"/>
</dbReference>
<name>A0A0C3CVV8_OIDMZ</name>
<keyword evidence="5" id="KW-1185">Reference proteome</keyword>
<comment type="similarity">
    <text evidence="1">Belongs to the short-chain dehydrogenases/reductases (SDR) family.</text>
</comment>
<reference evidence="4 5" key="1">
    <citation type="submission" date="2014-04" db="EMBL/GenBank/DDBJ databases">
        <authorList>
            <consortium name="DOE Joint Genome Institute"/>
            <person name="Kuo A."/>
            <person name="Martino E."/>
            <person name="Perotto S."/>
            <person name="Kohler A."/>
            <person name="Nagy L.G."/>
            <person name="Floudas D."/>
            <person name="Copeland A."/>
            <person name="Barry K.W."/>
            <person name="Cichocki N."/>
            <person name="Veneault-Fourrey C."/>
            <person name="LaButti K."/>
            <person name="Lindquist E.A."/>
            <person name="Lipzen A."/>
            <person name="Lundell T."/>
            <person name="Morin E."/>
            <person name="Murat C."/>
            <person name="Sun H."/>
            <person name="Tunlid A."/>
            <person name="Henrissat B."/>
            <person name="Grigoriev I.V."/>
            <person name="Hibbett D.S."/>
            <person name="Martin F."/>
            <person name="Nordberg H.P."/>
            <person name="Cantor M.N."/>
            <person name="Hua S.X."/>
        </authorList>
    </citation>
    <scope>NUCLEOTIDE SEQUENCE [LARGE SCALE GENOMIC DNA]</scope>
    <source>
        <strain evidence="4 5">Zn</strain>
    </source>
</reference>
<dbReference type="Gene3D" id="3.40.50.720">
    <property type="entry name" value="NAD(P)-binding Rossmann-like Domain"/>
    <property type="match status" value="1"/>
</dbReference>
<organism evidence="4 5">
    <name type="scientific">Oidiodendron maius (strain Zn)</name>
    <dbReference type="NCBI Taxonomy" id="913774"/>
    <lineage>
        <taxon>Eukaryota</taxon>
        <taxon>Fungi</taxon>
        <taxon>Dikarya</taxon>
        <taxon>Ascomycota</taxon>
        <taxon>Pezizomycotina</taxon>
        <taxon>Leotiomycetes</taxon>
        <taxon>Leotiomycetes incertae sedis</taxon>
        <taxon>Myxotrichaceae</taxon>
        <taxon>Oidiodendron</taxon>
    </lineage>
</organism>
<dbReference type="InterPro" id="IPR002347">
    <property type="entry name" value="SDR_fam"/>
</dbReference>
<reference evidence="5" key="2">
    <citation type="submission" date="2015-01" db="EMBL/GenBank/DDBJ databases">
        <title>Evolutionary Origins and Diversification of the Mycorrhizal Mutualists.</title>
        <authorList>
            <consortium name="DOE Joint Genome Institute"/>
            <consortium name="Mycorrhizal Genomics Consortium"/>
            <person name="Kohler A."/>
            <person name="Kuo A."/>
            <person name="Nagy L.G."/>
            <person name="Floudas D."/>
            <person name="Copeland A."/>
            <person name="Barry K.W."/>
            <person name="Cichocki N."/>
            <person name="Veneault-Fourrey C."/>
            <person name="LaButti K."/>
            <person name="Lindquist E.A."/>
            <person name="Lipzen A."/>
            <person name="Lundell T."/>
            <person name="Morin E."/>
            <person name="Murat C."/>
            <person name="Riley R."/>
            <person name="Ohm R."/>
            <person name="Sun H."/>
            <person name="Tunlid A."/>
            <person name="Henrissat B."/>
            <person name="Grigoriev I.V."/>
            <person name="Hibbett D.S."/>
            <person name="Martin F."/>
        </authorList>
    </citation>
    <scope>NUCLEOTIDE SEQUENCE [LARGE SCALE GENOMIC DNA]</scope>
    <source>
        <strain evidence="5">Zn</strain>
    </source>
</reference>
<dbReference type="OrthoDB" id="191139at2759"/>
<evidence type="ECO:0000313" key="5">
    <source>
        <dbReference type="Proteomes" id="UP000054321"/>
    </source>
</evidence>
<dbReference type="PANTHER" id="PTHR24320">
    <property type="entry name" value="RETINOL DEHYDROGENASE"/>
    <property type="match status" value="1"/>
</dbReference>
<protein>
    <submittedName>
        <fullName evidence="4">Uncharacterized protein</fullName>
    </submittedName>
</protein>
<proteinExistence type="inferred from homology"/>
<dbReference type="Pfam" id="PF00106">
    <property type="entry name" value="adh_short"/>
    <property type="match status" value="1"/>
</dbReference>
<evidence type="ECO:0000256" key="2">
    <source>
        <dbReference type="ARBA" id="ARBA00022857"/>
    </source>
</evidence>
<evidence type="ECO:0000256" key="1">
    <source>
        <dbReference type="ARBA" id="ARBA00006484"/>
    </source>
</evidence>
<dbReference type="InterPro" id="IPR036291">
    <property type="entry name" value="NAD(P)-bd_dom_sf"/>
</dbReference>
<dbReference type="PRINTS" id="PR00081">
    <property type="entry name" value="GDHRDH"/>
</dbReference>
<gene>
    <name evidence="4" type="ORF">OIDMADRAFT_172939</name>
</gene>
<sequence length="338" mass="37145">MPLFTWSEAFPPKSSFTENQIPDQQGRVFIVTGGSSGCGYETAKAVYNLNGRVYIAGRSAKNAEEAIQKIKSSPAAPHSTVQRGKGSLHFLKLDLNDLGSIKASVNEFLSKESRLDVIWHNAGVMGAPDGSTTVQGFELHLGVNALGPFLLQHFLMPICLKTARHPDATLNTTRVIFVTSAGHRGSPKPDGVNWSDVNTETSTGIRASLHKYGQSKAMNVMHAHEIARRYGPQGVISLSLHPGSLKTNLQRYQSGLFKTLTSPLLYDQHYGGLTELFAGFNMEITDTNMLENGGKNGSYIQPWGRWGEGAPHVFEGLAKRKTGERLWEMCEDILKEWM</sequence>